<reference evidence="2 3" key="1">
    <citation type="submission" date="2014-04" db="EMBL/GenBank/DDBJ databases">
        <title>Genome evolution of avian class.</title>
        <authorList>
            <person name="Zhang G."/>
            <person name="Li C."/>
        </authorList>
    </citation>
    <scope>NUCLEOTIDE SEQUENCE [LARGE SCALE GENOMIC DNA]</scope>
    <source>
        <strain evidence="2">BGI_N331</strain>
    </source>
</reference>
<dbReference type="AlphaFoldDB" id="A0A091R9L8"/>
<dbReference type="Pfam" id="PF02093">
    <property type="entry name" value="Gag_p30"/>
    <property type="match status" value="1"/>
</dbReference>
<dbReference type="InterPro" id="IPR003036">
    <property type="entry name" value="Gag_P30"/>
</dbReference>
<feature type="non-terminal residue" evidence="2">
    <location>
        <position position="145"/>
    </location>
</feature>
<accession>A0A091R9L8</accession>
<dbReference type="Gene3D" id="1.10.375.10">
    <property type="entry name" value="Human Immunodeficiency Virus Type 1 Capsid Protein"/>
    <property type="match status" value="1"/>
</dbReference>
<organism evidence="2 3">
    <name type="scientific">Merops nubicus</name>
    <name type="common">Northern carmine bee-eater</name>
    <dbReference type="NCBI Taxonomy" id="57421"/>
    <lineage>
        <taxon>Eukaryota</taxon>
        <taxon>Metazoa</taxon>
        <taxon>Chordata</taxon>
        <taxon>Craniata</taxon>
        <taxon>Vertebrata</taxon>
        <taxon>Euteleostomi</taxon>
        <taxon>Archelosauria</taxon>
        <taxon>Archosauria</taxon>
        <taxon>Dinosauria</taxon>
        <taxon>Saurischia</taxon>
        <taxon>Theropoda</taxon>
        <taxon>Coelurosauria</taxon>
        <taxon>Aves</taxon>
        <taxon>Neognathae</taxon>
        <taxon>Neoaves</taxon>
        <taxon>Telluraves</taxon>
        <taxon>Coraciimorphae</taxon>
        <taxon>Coraciiformes</taxon>
        <taxon>Meropidae</taxon>
        <taxon>Merops</taxon>
    </lineage>
</organism>
<dbReference type="InterPro" id="IPR008919">
    <property type="entry name" value="Retrov_capsid_N"/>
</dbReference>
<name>A0A091R9L8_MERNU</name>
<feature type="domain" description="Core shell protein Gag P30" evidence="1">
    <location>
        <begin position="16"/>
        <end position="145"/>
    </location>
</feature>
<protein>
    <recommendedName>
        <fullName evidence="1">Core shell protein Gag P30 domain-containing protein</fullName>
    </recommendedName>
</protein>
<sequence length="145" mass="16858">GTMKIKIPFTSANLKECKIVAQGYHNDPINTAQTLKFIIKQHNSNWSDMQLLLDCLTETEKQLVLKTAGDLAREYYDVKGDNYRAYFPLQDPEWDPNCDYEIERLQAYQEWIFSGMEKTIPRTINWAILYAVKQGPSETPSEFLD</sequence>
<evidence type="ECO:0000313" key="2">
    <source>
        <dbReference type="EMBL" id="KFQ36201.1"/>
    </source>
</evidence>
<proteinExistence type="predicted"/>
<feature type="non-terminal residue" evidence="2">
    <location>
        <position position="1"/>
    </location>
</feature>
<gene>
    <name evidence="2" type="ORF">N331_10125</name>
</gene>
<dbReference type="PANTHER" id="PTHR33166">
    <property type="entry name" value="GAG_P30 DOMAIN-CONTAINING PROTEIN"/>
    <property type="match status" value="1"/>
</dbReference>
<dbReference type="Proteomes" id="UP000052967">
    <property type="component" value="Unassembled WGS sequence"/>
</dbReference>
<evidence type="ECO:0000259" key="1">
    <source>
        <dbReference type="Pfam" id="PF02093"/>
    </source>
</evidence>
<dbReference type="GO" id="GO:0019068">
    <property type="term" value="P:virion assembly"/>
    <property type="evidence" value="ECO:0007669"/>
    <property type="project" value="InterPro"/>
</dbReference>
<dbReference type="InterPro" id="IPR050462">
    <property type="entry name" value="Retroviral_Gag-Pol_poly"/>
</dbReference>
<keyword evidence="3" id="KW-1185">Reference proteome</keyword>
<dbReference type="EMBL" id="KK715648">
    <property type="protein sequence ID" value="KFQ36201.1"/>
    <property type="molecule type" value="Genomic_DNA"/>
</dbReference>
<dbReference type="SUPFAM" id="SSF47943">
    <property type="entry name" value="Retrovirus capsid protein, N-terminal core domain"/>
    <property type="match status" value="1"/>
</dbReference>
<evidence type="ECO:0000313" key="3">
    <source>
        <dbReference type="Proteomes" id="UP000052967"/>
    </source>
</evidence>